<keyword evidence="3" id="KW-0158">Chromosome</keyword>
<evidence type="ECO:0000256" key="2">
    <source>
        <dbReference type="ARBA" id="ARBA00004286"/>
    </source>
</evidence>
<comment type="caution">
    <text evidence="7">The sequence shown here is derived from an EMBL/GenBank/DDBJ whole genome shotgun (WGS) entry which is preliminary data.</text>
</comment>
<evidence type="ECO:0000259" key="6">
    <source>
        <dbReference type="Pfam" id="PF15511"/>
    </source>
</evidence>
<feature type="compositionally biased region" description="Basic residues" evidence="5">
    <location>
        <begin position="461"/>
        <end position="476"/>
    </location>
</feature>
<dbReference type="AlphaFoldDB" id="A0A9N8W245"/>
<dbReference type="InterPro" id="IPR035425">
    <property type="entry name" value="CENP-T/H4_C"/>
</dbReference>
<feature type="domain" description="CENP-T/Histone H4 histone fold" evidence="6">
    <location>
        <begin position="481"/>
        <end position="542"/>
    </location>
</feature>
<dbReference type="GO" id="GO:0046982">
    <property type="term" value="F:protein heterodimerization activity"/>
    <property type="evidence" value="ECO:0007669"/>
    <property type="project" value="InterPro"/>
</dbReference>
<feature type="compositionally biased region" description="Basic residues" evidence="5">
    <location>
        <begin position="574"/>
        <end position="587"/>
    </location>
</feature>
<feature type="compositionally biased region" description="Polar residues" evidence="5">
    <location>
        <begin position="422"/>
        <end position="431"/>
    </location>
</feature>
<feature type="compositionally biased region" description="Polar residues" evidence="5">
    <location>
        <begin position="123"/>
        <end position="164"/>
    </location>
</feature>
<dbReference type="OrthoDB" id="10071681at2759"/>
<dbReference type="GO" id="GO:0005694">
    <property type="term" value="C:chromosome"/>
    <property type="evidence" value="ECO:0007669"/>
    <property type="project" value="UniProtKB-SubCell"/>
</dbReference>
<name>A0A9N8W245_9GLOM</name>
<feature type="compositionally biased region" description="Acidic residues" evidence="5">
    <location>
        <begin position="282"/>
        <end position="303"/>
    </location>
</feature>
<dbReference type="Gene3D" id="1.10.20.10">
    <property type="entry name" value="Histone, subunit A"/>
    <property type="match status" value="1"/>
</dbReference>
<reference evidence="7" key="1">
    <citation type="submission" date="2021-06" db="EMBL/GenBank/DDBJ databases">
        <authorList>
            <person name="Kallberg Y."/>
            <person name="Tangrot J."/>
            <person name="Rosling A."/>
        </authorList>
    </citation>
    <scope>NUCLEOTIDE SEQUENCE</scope>
    <source>
        <strain evidence="7">FL130A</strain>
    </source>
</reference>
<feature type="region of interest" description="Disordered" evidence="5">
    <location>
        <begin position="247"/>
        <end position="270"/>
    </location>
</feature>
<gene>
    <name evidence="7" type="ORF">ALEPTO_LOCUS1890</name>
</gene>
<dbReference type="GO" id="GO:0005634">
    <property type="term" value="C:nucleus"/>
    <property type="evidence" value="ECO:0007669"/>
    <property type="project" value="UniProtKB-SubCell"/>
</dbReference>
<feature type="region of interest" description="Disordered" evidence="5">
    <location>
        <begin position="282"/>
        <end position="480"/>
    </location>
</feature>
<evidence type="ECO:0000313" key="8">
    <source>
        <dbReference type="Proteomes" id="UP000789508"/>
    </source>
</evidence>
<organism evidence="7 8">
    <name type="scientific">Ambispora leptoticha</name>
    <dbReference type="NCBI Taxonomy" id="144679"/>
    <lineage>
        <taxon>Eukaryota</taxon>
        <taxon>Fungi</taxon>
        <taxon>Fungi incertae sedis</taxon>
        <taxon>Mucoromycota</taxon>
        <taxon>Glomeromycotina</taxon>
        <taxon>Glomeromycetes</taxon>
        <taxon>Archaeosporales</taxon>
        <taxon>Ambisporaceae</taxon>
        <taxon>Ambispora</taxon>
    </lineage>
</organism>
<evidence type="ECO:0000256" key="4">
    <source>
        <dbReference type="ARBA" id="ARBA00023242"/>
    </source>
</evidence>
<proteinExistence type="predicted"/>
<feature type="region of interest" description="Disordered" evidence="5">
    <location>
        <begin position="90"/>
        <end position="197"/>
    </location>
</feature>
<keyword evidence="8" id="KW-1185">Reference proteome</keyword>
<feature type="compositionally biased region" description="Polar residues" evidence="5">
    <location>
        <begin position="304"/>
        <end position="318"/>
    </location>
</feature>
<sequence length="599" mass="66570">MADSDNPKTPRTRLQRRLSTGFRRPVPNSGKKRKTVNPTAEQVERALSNTSFRPSPPIVITAQESSVIINEEPENVSVILDKLSSPIIESTTEEHSQKGLRPSAATISTQETPRALRRFSNVIEHQTPQYSLRQSTPSNKRTTITKPRTPGSKNKTPQRSNADTPSRLLATISKKPQSKIPETKSGLSKKGMPTPHGFLKQLTREQLNSPSLIISTSNQIDEEMNRFWRVSDCSSTGQLNELFNKVREQSSSDSENDENQSEHDNPDAQNSEINAYADNIENNDVENEDPSNLESSGDDENDESLSNLDNFDAQNSGMNDFADSIENDNAEDNDPLNLVSSSDNENDESLSNHDNSDAQNSDNIENNNVKDEDPLDLESSSDSENNENLSEHDDSDVDNVEDDDSPGLESSSDNENDENLSKLDNSGAQNRELNDFADNYETNNVEDGYPSDLEVNNRNKPLPKSKSSKSSKKNKRFSAAGIPVPNLPKVLVKQIFTMFAKTKVSNDAMEAVFEGTHRFFEQAAMSLSNISEDDGRDMIIETENLLPRELSDKICQSAVTGNAVYPPTSITGRNSKRRAFSRKKQKSKNMSDDDDDDSE</sequence>
<comment type="subcellular location">
    <subcellularLocation>
        <location evidence="2">Chromosome</location>
    </subcellularLocation>
    <subcellularLocation>
        <location evidence="1">Nucleus</location>
    </subcellularLocation>
</comment>
<feature type="compositionally biased region" description="Acidic residues" evidence="5">
    <location>
        <begin position="373"/>
        <end position="385"/>
    </location>
</feature>
<evidence type="ECO:0000256" key="5">
    <source>
        <dbReference type="SAM" id="MobiDB-lite"/>
    </source>
</evidence>
<feature type="region of interest" description="Disordered" evidence="5">
    <location>
        <begin position="563"/>
        <end position="599"/>
    </location>
</feature>
<protein>
    <submittedName>
        <fullName evidence="7">10804_t:CDS:1</fullName>
    </submittedName>
</protein>
<feature type="compositionally biased region" description="Acidic residues" evidence="5">
    <location>
        <begin position="323"/>
        <end position="334"/>
    </location>
</feature>
<keyword evidence="4" id="KW-0539">Nucleus</keyword>
<evidence type="ECO:0000313" key="7">
    <source>
        <dbReference type="EMBL" id="CAG8468392.1"/>
    </source>
</evidence>
<accession>A0A9N8W245</accession>
<dbReference type="EMBL" id="CAJVPS010000237">
    <property type="protein sequence ID" value="CAG8468392.1"/>
    <property type="molecule type" value="Genomic_DNA"/>
</dbReference>
<dbReference type="Pfam" id="PF15511">
    <property type="entry name" value="CENP-T_C"/>
    <property type="match status" value="1"/>
</dbReference>
<feature type="compositionally biased region" description="Polar residues" evidence="5">
    <location>
        <begin position="358"/>
        <end position="367"/>
    </location>
</feature>
<dbReference type="Proteomes" id="UP000789508">
    <property type="component" value="Unassembled WGS sequence"/>
</dbReference>
<feature type="compositionally biased region" description="Acidic residues" evidence="5">
    <location>
        <begin position="393"/>
        <end position="418"/>
    </location>
</feature>
<dbReference type="InterPro" id="IPR009072">
    <property type="entry name" value="Histone-fold"/>
</dbReference>
<feature type="region of interest" description="Disordered" evidence="5">
    <location>
        <begin position="1"/>
        <end position="49"/>
    </location>
</feature>
<evidence type="ECO:0000256" key="3">
    <source>
        <dbReference type="ARBA" id="ARBA00022454"/>
    </source>
</evidence>
<evidence type="ECO:0000256" key="1">
    <source>
        <dbReference type="ARBA" id="ARBA00004123"/>
    </source>
</evidence>